<dbReference type="InterPro" id="IPR024078">
    <property type="entry name" value="LmbE-like_dom_sf"/>
</dbReference>
<dbReference type="InterPro" id="IPR003737">
    <property type="entry name" value="GlcNAc_PI_deacetylase-related"/>
</dbReference>
<evidence type="ECO:0000313" key="2">
    <source>
        <dbReference type="EMBL" id="SHG23076.1"/>
    </source>
</evidence>
<dbReference type="PANTHER" id="PTHR12993:SF28">
    <property type="entry name" value="LMBE FAMILY PROTEIN"/>
    <property type="match status" value="1"/>
</dbReference>
<dbReference type="OrthoDB" id="3514174at2"/>
<dbReference type="AlphaFoldDB" id="A0A1M5I457"/>
<dbReference type="RefSeq" id="WP_073389586.1">
    <property type="nucleotide sequence ID" value="NZ_FQVU01000002.1"/>
</dbReference>
<name>A0A1M5I457_9ACTN</name>
<dbReference type="Pfam" id="PF02585">
    <property type="entry name" value="PIG-L"/>
    <property type="match status" value="1"/>
</dbReference>
<organism evidence="2 3">
    <name type="scientific">Jatrophihabitans endophyticus</name>
    <dbReference type="NCBI Taxonomy" id="1206085"/>
    <lineage>
        <taxon>Bacteria</taxon>
        <taxon>Bacillati</taxon>
        <taxon>Actinomycetota</taxon>
        <taxon>Actinomycetes</taxon>
        <taxon>Jatrophihabitantales</taxon>
        <taxon>Jatrophihabitantaceae</taxon>
        <taxon>Jatrophihabitans</taxon>
    </lineage>
</organism>
<dbReference type="EMBL" id="FQVU01000002">
    <property type="protein sequence ID" value="SHG23076.1"/>
    <property type="molecule type" value="Genomic_DNA"/>
</dbReference>
<dbReference type="Gene3D" id="3.40.50.10320">
    <property type="entry name" value="LmbE-like"/>
    <property type="match status" value="1"/>
</dbReference>
<sequence length="248" mass="26534">MTTDLEPVPEDWERALIVVAHPDDIEFGSSGAVAAWTAAGKTVHYLILSRGEAGIDSMPPEKAGEVREREQRASAEIVGVADVEFLDYADGSISYSETLRDHIAAAIVRHRPELLVGYNHHDVTFSGKWNTSDHRNVGRATLDAVGVAANRWLGRDPSDGDPSAADGDELLWAGIKHVFMAASPNPTHAVDVTDSLDAAVASVEAHVEYLAGLGLPEGAARFGLEQLTSSVAERFGDRPAVPFECVDV</sequence>
<dbReference type="Proteomes" id="UP000186132">
    <property type="component" value="Unassembled WGS sequence"/>
</dbReference>
<keyword evidence="1" id="KW-0862">Zinc</keyword>
<dbReference type="PANTHER" id="PTHR12993">
    <property type="entry name" value="N-ACETYLGLUCOSAMINYL-PHOSPHATIDYLINOSITOL DE-N-ACETYLASE-RELATED"/>
    <property type="match status" value="1"/>
</dbReference>
<gene>
    <name evidence="2" type="ORF">SAMN05443575_1748</name>
</gene>
<dbReference type="SUPFAM" id="SSF102588">
    <property type="entry name" value="LmbE-like"/>
    <property type="match status" value="1"/>
</dbReference>
<dbReference type="STRING" id="1206085.SAMN05443575_1748"/>
<accession>A0A1M5I457</accession>
<protein>
    <submittedName>
        <fullName evidence="2">N-acetylglucosaminyl deacetylase, LmbE family</fullName>
    </submittedName>
</protein>
<evidence type="ECO:0000313" key="3">
    <source>
        <dbReference type="Proteomes" id="UP000186132"/>
    </source>
</evidence>
<dbReference type="GO" id="GO:0016811">
    <property type="term" value="F:hydrolase activity, acting on carbon-nitrogen (but not peptide) bonds, in linear amides"/>
    <property type="evidence" value="ECO:0007669"/>
    <property type="project" value="TreeGrafter"/>
</dbReference>
<proteinExistence type="predicted"/>
<reference evidence="2 3" key="1">
    <citation type="submission" date="2016-11" db="EMBL/GenBank/DDBJ databases">
        <authorList>
            <person name="Jaros S."/>
            <person name="Januszkiewicz K."/>
            <person name="Wedrychowicz H."/>
        </authorList>
    </citation>
    <scope>NUCLEOTIDE SEQUENCE [LARGE SCALE GENOMIC DNA]</scope>
    <source>
        <strain evidence="2 3">DSM 45627</strain>
    </source>
</reference>
<dbReference type="GO" id="GO:0016137">
    <property type="term" value="P:glycoside metabolic process"/>
    <property type="evidence" value="ECO:0007669"/>
    <property type="project" value="UniProtKB-ARBA"/>
</dbReference>
<evidence type="ECO:0000256" key="1">
    <source>
        <dbReference type="ARBA" id="ARBA00022833"/>
    </source>
</evidence>
<keyword evidence="3" id="KW-1185">Reference proteome</keyword>